<dbReference type="InterPro" id="IPR002810">
    <property type="entry name" value="NfeD-like_C"/>
</dbReference>
<feature type="signal peptide" evidence="6">
    <location>
        <begin position="1"/>
        <end position="30"/>
    </location>
</feature>
<protein>
    <submittedName>
        <fullName evidence="10">Nodulation protein NfeD</fullName>
    </submittedName>
</protein>
<feature type="transmembrane region" description="Helical" evidence="5">
    <location>
        <begin position="358"/>
        <end position="375"/>
    </location>
</feature>
<dbReference type="SUPFAM" id="SSF52096">
    <property type="entry name" value="ClpP/crotonase"/>
    <property type="match status" value="1"/>
</dbReference>
<dbReference type="Proteomes" id="UP000595917">
    <property type="component" value="Chromosome"/>
</dbReference>
<comment type="subcellular location">
    <subcellularLocation>
        <location evidence="1">Membrane</location>
        <topology evidence="1">Multi-pass membrane protein</topology>
    </subcellularLocation>
</comment>
<sequence>MNYGIEWKKLCCRCLFFVLAFGITGFSLQAQTPETSLPEGTAWIIPVKGDITNSLSTFVRREARKALSEGASHIVFEIDTFGGRVDSALQITSFIVSIKSARTVAWVNNSSQSMGVSWSAGALIALACADIYMANGTSIGAAAPVTVSASGETEATGEKTVAAVRSQMAALAERSGHPVGIALAMVDQDIELLEISVNGSIRAATVQDTERLERDASLKVERLSVISPAGKLLSLTAGEAYKYGLAKGLADDREALFTAIGVRGDVTESAPSLADTIVFLLTSGPVQALLIIAGLIMLFLELQSPGFGVPGVVAIIAFILVFGSNALLGTVGSLEMILFLIGIGLLAVEIFILPGFGIAGISGLILIALSLIFSMQDFIIPRFDWEWGILGRNVVVVLVGLVVAIAGIAVIALMGPKIKLFDRLTLKAAITGTAGGPDPDTSAVKASDTSQLAMEDEEDLSALVGKEGKAASTLRPSGKADIDGRLYTVEADGEFIEPGAAVQVVRVRGNRIIVKSC</sequence>
<evidence type="ECO:0000313" key="11">
    <source>
        <dbReference type="Proteomes" id="UP000595917"/>
    </source>
</evidence>
<dbReference type="Pfam" id="PF01957">
    <property type="entry name" value="NfeD"/>
    <property type="match status" value="1"/>
</dbReference>
<feature type="transmembrane region" description="Helical" evidence="5">
    <location>
        <begin position="277"/>
        <end position="300"/>
    </location>
</feature>
<keyword evidence="4 5" id="KW-0472">Membrane</keyword>
<dbReference type="SUPFAM" id="SSF141322">
    <property type="entry name" value="NfeD domain-like"/>
    <property type="match status" value="1"/>
</dbReference>
<feature type="transmembrane region" description="Helical" evidence="5">
    <location>
        <begin position="395"/>
        <end position="414"/>
    </location>
</feature>
<dbReference type="PANTHER" id="PTHR33507">
    <property type="entry name" value="INNER MEMBRANE PROTEIN YBBJ"/>
    <property type="match status" value="1"/>
</dbReference>
<keyword evidence="3 5" id="KW-1133">Transmembrane helix</keyword>
<evidence type="ECO:0000256" key="1">
    <source>
        <dbReference type="ARBA" id="ARBA00004141"/>
    </source>
</evidence>
<evidence type="ECO:0000256" key="3">
    <source>
        <dbReference type="ARBA" id="ARBA00022989"/>
    </source>
</evidence>
<keyword evidence="6" id="KW-0732">Signal</keyword>
<accession>A0A7T8BBU7</accession>
<feature type="domain" description="NfeD integral membrane" evidence="8">
    <location>
        <begin position="286"/>
        <end position="411"/>
    </location>
</feature>
<feature type="domain" description="NfeD-like C-terminal" evidence="7">
    <location>
        <begin position="462"/>
        <end position="515"/>
    </location>
</feature>
<evidence type="ECO:0000259" key="9">
    <source>
        <dbReference type="Pfam" id="PF25145"/>
    </source>
</evidence>
<dbReference type="AlphaFoldDB" id="A0A7T8BBU7"/>
<dbReference type="CDD" id="cd07021">
    <property type="entry name" value="Clp_protease_NfeD_like"/>
    <property type="match status" value="1"/>
</dbReference>
<dbReference type="KEGG" id="bhc:JFL75_05885"/>
<feature type="transmembrane region" description="Helical" evidence="5">
    <location>
        <begin position="307"/>
        <end position="328"/>
    </location>
</feature>
<keyword evidence="2 5" id="KW-0812">Transmembrane</keyword>
<dbReference type="Gene3D" id="3.90.226.10">
    <property type="entry name" value="2-enoyl-CoA Hydratase, Chain A, domain 1"/>
    <property type="match status" value="1"/>
</dbReference>
<evidence type="ECO:0000313" key="10">
    <source>
        <dbReference type="EMBL" id="QQO10445.1"/>
    </source>
</evidence>
<dbReference type="InterPro" id="IPR056739">
    <property type="entry name" value="NfeD_membrane"/>
</dbReference>
<feature type="domain" description="NfeD1b N-terminal" evidence="9">
    <location>
        <begin position="43"/>
        <end position="200"/>
    </location>
</feature>
<evidence type="ECO:0000256" key="4">
    <source>
        <dbReference type="ARBA" id="ARBA00023136"/>
    </source>
</evidence>
<dbReference type="Gene3D" id="2.40.50.140">
    <property type="entry name" value="Nucleic acid-binding proteins"/>
    <property type="match status" value="1"/>
</dbReference>
<feature type="chain" id="PRO_5030750423" evidence="6">
    <location>
        <begin position="31"/>
        <end position="517"/>
    </location>
</feature>
<evidence type="ECO:0000256" key="6">
    <source>
        <dbReference type="SAM" id="SignalP"/>
    </source>
</evidence>
<dbReference type="Pfam" id="PF24961">
    <property type="entry name" value="NfeD_membrane"/>
    <property type="match status" value="1"/>
</dbReference>
<dbReference type="InterPro" id="IPR056738">
    <property type="entry name" value="NfeD1b_N"/>
</dbReference>
<dbReference type="EMBL" id="CP067089">
    <property type="protein sequence ID" value="QQO10445.1"/>
    <property type="molecule type" value="Genomic_DNA"/>
</dbReference>
<gene>
    <name evidence="10" type="ORF">JFL75_05885</name>
</gene>
<evidence type="ECO:0000259" key="8">
    <source>
        <dbReference type="Pfam" id="PF24961"/>
    </source>
</evidence>
<name>A0A7T8BBU7_9SPIR</name>
<dbReference type="InterPro" id="IPR052165">
    <property type="entry name" value="Membrane_assoc_protease"/>
</dbReference>
<dbReference type="Pfam" id="PF25145">
    <property type="entry name" value="NfeD1b_N"/>
    <property type="match status" value="1"/>
</dbReference>
<dbReference type="PANTHER" id="PTHR33507:SF3">
    <property type="entry name" value="INNER MEMBRANE PROTEIN YBBJ"/>
    <property type="match status" value="1"/>
</dbReference>
<proteinExistence type="predicted"/>
<dbReference type="GO" id="GO:0005886">
    <property type="term" value="C:plasma membrane"/>
    <property type="evidence" value="ECO:0007669"/>
    <property type="project" value="TreeGrafter"/>
</dbReference>
<dbReference type="InterPro" id="IPR029045">
    <property type="entry name" value="ClpP/crotonase-like_dom_sf"/>
</dbReference>
<keyword evidence="11" id="KW-1185">Reference proteome</keyword>
<evidence type="ECO:0000256" key="5">
    <source>
        <dbReference type="SAM" id="Phobius"/>
    </source>
</evidence>
<evidence type="ECO:0000259" key="7">
    <source>
        <dbReference type="Pfam" id="PF01957"/>
    </source>
</evidence>
<reference evidence="10" key="1">
    <citation type="submission" date="2021-01" db="EMBL/GenBank/DDBJ databases">
        <title>Description of Breznakiella homolactica.</title>
        <authorList>
            <person name="Song Y."/>
            <person name="Brune A."/>
        </authorList>
    </citation>
    <scope>NUCLEOTIDE SEQUENCE</scope>
    <source>
        <strain evidence="10">RmG30</strain>
    </source>
</reference>
<evidence type="ECO:0000256" key="2">
    <source>
        <dbReference type="ARBA" id="ARBA00022692"/>
    </source>
</evidence>
<dbReference type="RefSeq" id="WP_215627749.1">
    <property type="nucleotide sequence ID" value="NZ_CP067089.2"/>
</dbReference>
<dbReference type="InterPro" id="IPR012340">
    <property type="entry name" value="NA-bd_OB-fold"/>
</dbReference>
<organism evidence="10 11">
    <name type="scientific">Breznakiella homolactica</name>
    <dbReference type="NCBI Taxonomy" id="2798577"/>
    <lineage>
        <taxon>Bacteria</taxon>
        <taxon>Pseudomonadati</taxon>
        <taxon>Spirochaetota</taxon>
        <taxon>Spirochaetia</taxon>
        <taxon>Spirochaetales</taxon>
        <taxon>Breznakiellaceae</taxon>
        <taxon>Breznakiella</taxon>
    </lineage>
</organism>